<keyword evidence="1" id="KW-1133">Transmembrane helix</keyword>
<evidence type="ECO:0000256" key="1">
    <source>
        <dbReference type="SAM" id="Phobius"/>
    </source>
</evidence>
<evidence type="ECO:0000313" key="2">
    <source>
        <dbReference type="EMBL" id="PIR25342.1"/>
    </source>
</evidence>
<protein>
    <recommendedName>
        <fullName evidence="4">Pilus assembly protein PilO</fullName>
    </recommendedName>
</protein>
<gene>
    <name evidence="2" type="ORF">COV41_03075</name>
</gene>
<keyword evidence="1" id="KW-0812">Transmembrane</keyword>
<keyword evidence="1" id="KW-0472">Membrane</keyword>
<evidence type="ECO:0000313" key="3">
    <source>
        <dbReference type="Proteomes" id="UP000236846"/>
    </source>
</evidence>
<dbReference type="PANTHER" id="PTHR39555">
    <property type="entry name" value="FIMBRIAL ASSEMBLY PROTEIN PILO-LIKE PROTEIN-RELATED"/>
    <property type="match status" value="1"/>
</dbReference>
<accession>A0A2H0PTG3</accession>
<dbReference type="EMBL" id="PCXE01000060">
    <property type="protein sequence ID" value="PIR25342.1"/>
    <property type="molecule type" value="Genomic_DNA"/>
</dbReference>
<feature type="transmembrane region" description="Helical" evidence="1">
    <location>
        <begin position="7"/>
        <end position="26"/>
    </location>
</feature>
<evidence type="ECO:0008006" key="4">
    <source>
        <dbReference type="Google" id="ProtNLM"/>
    </source>
</evidence>
<organism evidence="2 3">
    <name type="scientific">Candidatus Brennerbacteria bacterium CG11_big_fil_rev_8_21_14_0_20_43_10</name>
    <dbReference type="NCBI Taxonomy" id="1974523"/>
    <lineage>
        <taxon>Bacteria</taxon>
        <taxon>Candidatus Brenneribacteriota</taxon>
    </lineage>
</organism>
<dbReference type="AlphaFoldDB" id="A0A2H0PTG3"/>
<dbReference type="PANTHER" id="PTHR39555:SF1">
    <property type="entry name" value="TYPE IV PILUS INNER MEMBRANE COMPONENT PILO"/>
    <property type="match status" value="1"/>
</dbReference>
<dbReference type="Gene3D" id="3.30.70.60">
    <property type="match status" value="1"/>
</dbReference>
<reference evidence="2 3" key="1">
    <citation type="submission" date="2017-09" db="EMBL/GenBank/DDBJ databases">
        <title>Depth-based differentiation of microbial function through sediment-hosted aquifers and enrichment of novel symbionts in the deep terrestrial subsurface.</title>
        <authorList>
            <person name="Probst A.J."/>
            <person name="Ladd B."/>
            <person name="Jarett J.K."/>
            <person name="Geller-Mcgrath D.E."/>
            <person name="Sieber C.M."/>
            <person name="Emerson J.B."/>
            <person name="Anantharaman K."/>
            <person name="Thomas B.C."/>
            <person name="Malmstrom R."/>
            <person name="Stieglmeier M."/>
            <person name="Klingl A."/>
            <person name="Woyke T."/>
            <person name="Ryan C.M."/>
            <person name="Banfield J.F."/>
        </authorList>
    </citation>
    <scope>NUCLEOTIDE SEQUENCE [LARGE SCALE GENOMIC DNA]</scope>
    <source>
        <strain evidence="2">CG11_big_fil_rev_8_21_14_0_20_43_10</strain>
    </source>
</reference>
<comment type="caution">
    <text evidence="2">The sequence shown here is derived from an EMBL/GenBank/DDBJ whole genome shotgun (WGS) entry which is preliminary data.</text>
</comment>
<dbReference type="GO" id="GO:0043107">
    <property type="term" value="P:type IV pilus-dependent motility"/>
    <property type="evidence" value="ECO:0007669"/>
    <property type="project" value="InterPro"/>
</dbReference>
<dbReference type="InterPro" id="IPR007445">
    <property type="entry name" value="PilO"/>
</dbReference>
<dbReference type="GO" id="GO:0043683">
    <property type="term" value="P:type IV pilus assembly"/>
    <property type="evidence" value="ECO:0007669"/>
    <property type="project" value="InterPro"/>
</dbReference>
<dbReference type="InterPro" id="IPR014717">
    <property type="entry name" value="Transl_elong_EF1B/ribsomal_bS6"/>
</dbReference>
<dbReference type="Pfam" id="PF04350">
    <property type="entry name" value="PilO"/>
    <property type="match status" value="1"/>
</dbReference>
<proteinExistence type="predicted"/>
<dbReference type="Proteomes" id="UP000236846">
    <property type="component" value="Unassembled WGS sequence"/>
</dbReference>
<name>A0A2H0PTG3_9BACT</name>
<sequence length="202" mass="22329">MKNSAQIILFFFISAVIGIAALYVFFSLDIAQWNTVQAARLQVAERQAVRDQIANLLSQFRERVAQFENLDQQITLIDHALPSSMNIPELLTTIETIATNNHVSLDQITFTAVSQLQQPAFTETSHPAAQQTKPFEIAISMTVSGGYSAIKDFMTMLESEVRLVDATALTVAPASDSSKPVQFSLHIDATTYYISQPTFTLP</sequence>